<gene>
    <name evidence="10" type="primary">LOC108733891</name>
</gene>
<dbReference type="Proteomes" id="UP000192223">
    <property type="component" value="Unplaced"/>
</dbReference>
<dbReference type="GO" id="GO:0001654">
    <property type="term" value="P:eye development"/>
    <property type="evidence" value="ECO:0007669"/>
    <property type="project" value="UniProtKB-ARBA"/>
</dbReference>
<keyword evidence="9" id="KW-1185">Reference proteome</keyword>
<dbReference type="RefSeq" id="XP_018320742.1">
    <property type="nucleotide sequence ID" value="XM_018465240.1"/>
</dbReference>
<dbReference type="PANTHER" id="PTHR11211">
    <property type="entry name" value="IROQUOIS-CLASS HOMEODOMAIN PROTEIN IRX"/>
    <property type="match status" value="1"/>
</dbReference>
<evidence type="ECO:0000256" key="4">
    <source>
        <dbReference type="ARBA" id="ARBA00023155"/>
    </source>
</evidence>
<dbReference type="InterPro" id="IPR008422">
    <property type="entry name" value="KN_HD"/>
</dbReference>
<feature type="compositionally biased region" description="Basic residues" evidence="7">
    <location>
        <begin position="12"/>
        <end position="24"/>
    </location>
</feature>
<evidence type="ECO:0000313" key="10">
    <source>
        <dbReference type="RefSeq" id="XP_018320742.1"/>
    </source>
</evidence>
<keyword evidence="3 6" id="KW-0238">DNA-binding</keyword>
<dbReference type="GO" id="GO:0000981">
    <property type="term" value="F:DNA-binding transcription factor activity, RNA polymerase II-specific"/>
    <property type="evidence" value="ECO:0007669"/>
    <property type="project" value="TreeGrafter"/>
</dbReference>
<protein>
    <submittedName>
        <fullName evidence="10">Homeobox protein Mohawk</fullName>
    </submittedName>
</protein>
<dbReference type="GO" id="GO:0007517">
    <property type="term" value="P:muscle organ development"/>
    <property type="evidence" value="ECO:0007669"/>
    <property type="project" value="TreeGrafter"/>
</dbReference>
<dbReference type="GO" id="GO:0005634">
    <property type="term" value="C:nucleus"/>
    <property type="evidence" value="ECO:0007669"/>
    <property type="project" value="UniProtKB-SubCell"/>
</dbReference>
<evidence type="ECO:0000256" key="2">
    <source>
        <dbReference type="ARBA" id="ARBA00008446"/>
    </source>
</evidence>
<dbReference type="SUPFAM" id="SSF46689">
    <property type="entry name" value="Homeodomain-like"/>
    <property type="match status" value="1"/>
</dbReference>
<dbReference type="CDD" id="cd00086">
    <property type="entry name" value="homeodomain"/>
    <property type="match status" value="1"/>
</dbReference>
<evidence type="ECO:0000256" key="6">
    <source>
        <dbReference type="PROSITE-ProRule" id="PRU00108"/>
    </source>
</evidence>
<feature type="region of interest" description="Disordered" evidence="7">
    <location>
        <begin position="1"/>
        <end position="33"/>
    </location>
</feature>
<sequence length="320" mass="37990">MDQRINGTLRERSRRPVRNKRYSRKNFGEEKKPQKRLFTPEIKRFLKDWLVRRRDNPYPNRDEKKLLAIETGLTYIQVCNWFANWRRKLKNAGHEPQKKTWGHLIKSYNNQVRGNVEHFSICSDDSIWQEAESFESQEEQINFKGVEEGCENDDATVENTNYYKNNCCAVGDKNQNFPVHSSRQCNKNIVNGCITSTDREREEANPFSQHSSKYKNHIMEKYLRDCQKPYFVEPEDVDKCNENELDNKPSMISKWIESAQNFQPSEYSYVQWTFPKSQKRKSKKQERDDTEIYQHHGREELDAAEALTKLALANAHCFTN</sequence>
<evidence type="ECO:0000256" key="5">
    <source>
        <dbReference type="ARBA" id="ARBA00023242"/>
    </source>
</evidence>
<evidence type="ECO:0000259" key="8">
    <source>
        <dbReference type="PROSITE" id="PS50071"/>
    </source>
</evidence>
<dbReference type="Gene3D" id="1.10.10.60">
    <property type="entry name" value="Homeodomain-like"/>
    <property type="match status" value="1"/>
</dbReference>
<dbReference type="GO" id="GO:0048468">
    <property type="term" value="P:cell development"/>
    <property type="evidence" value="ECO:0007669"/>
    <property type="project" value="TreeGrafter"/>
</dbReference>
<comment type="similarity">
    <text evidence="2">Belongs to the TALE/IRO homeobox family.</text>
</comment>
<evidence type="ECO:0000256" key="1">
    <source>
        <dbReference type="ARBA" id="ARBA00004123"/>
    </source>
</evidence>
<dbReference type="PANTHER" id="PTHR11211:SF3">
    <property type="entry name" value="HOMEOBOX PROTEIN MOHAWK"/>
    <property type="match status" value="1"/>
</dbReference>
<evidence type="ECO:0000256" key="3">
    <source>
        <dbReference type="ARBA" id="ARBA00023125"/>
    </source>
</evidence>
<dbReference type="GO" id="GO:0000978">
    <property type="term" value="F:RNA polymerase II cis-regulatory region sequence-specific DNA binding"/>
    <property type="evidence" value="ECO:0007669"/>
    <property type="project" value="TreeGrafter"/>
</dbReference>
<dbReference type="PROSITE" id="PS50071">
    <property type="entry name" value="HOMEOBOX_2"/>
    <property type="match status" value="1"/>
</dbReference>
<dbReference type="KEGG" id="apln:108733891"/>
<dbReference type="InterPro" id="IPR009057">
    <property type="entry name" value="Homeodomain-like_sf"/>
</dbReference>
<keyword evidence="4 6" id="KW-0371">Homeobox</keyword>
<proteinExistence type="inferred from homology"/>
<dbReference type="InParanoid" id="A0A1W4WJV4"/>
<reference evidence="10" key="1">
    <citation type="submission" date="2025-08" db="UniProtKB">
        <authorList>
            <consortium name="RefSeq"/>
        </authorList>
    </citation>
    <scope>IDENTIFICATION</scope>
    <source>
        <tissue evidence="10">Entire body</tissue>
    </source>
</reference>
<feature type="DNA-binding region" description="Homeobox" evidence="6">
    <location>
        <begin position="31"/>
        <end position="93"/>
    </location>
</feature>
<dbReference type="GO" id="GO:0048646">
    <property type="term" value="P:anatomical structure formation involved in morphogenesis"/>
    <property type="evidence" value="ECO:0007669"/>
    <property type="project" value="UniProtKB-ARBA"/>
</dbReference>
<comment type="subcellular location">
    <subcellularLocation>
        <location evidence="1 6">Nucleus</location>
    </subcellularLocation>
</comment>
<keyword evidence="5 6" id="KW-0539">Nucleus</keyword>
<accession>A0A1W4WJV4</accession>
<dbReference type="OrthoDB" id="21495at2759"/>
<dbReference type="FunCoup" id="A0A1W4WJV4">
    <property type="interactions" value="325"/>
</dbReference>
<dbReference type="SMART" id="SM00389">
    <property type="entry name" value="HOX"/>
    <property type="match status" value="1"/>
</dbReference>
<feature type="domain" description="Homeobox" evidence="8">
    <location>
        <begin position="29"/>
        <end position="92"/>
    </location>
</feature>
<dbReference type="AlphaFoldDB" id="A0A1W4WJV4"/>
<evidence type="ECO:0000313" key="9">
    <source>
        <dbReference type="Proteomes" id="UP000192223"/>
    </source>
</evidence>
<dbReference type="Pfam" id="PF05920">
    <property type="entry name" value="Homeobox_KN"/>
    <property type="match status" value="1"/>
</dbReference>
<dbReference type="GeneID" id="108733891"/>
<organism evidence="9 10">
    <name type="scientific">Agrilus planipennis</name>
    <name type="common">Emerald ash borer</name>
    <name type="synonym">Agrilus marcopoli</name>
    <dbReference type="NCBI Taxonomy" id="224129"/>
    <lineage>
        <taxon>Eukaryota</taxon>
        <taxon>Metazoa</taxon>
        <taxon>Ecdysozoa</taxon>
        <taxon>Arthropoda</taxon>
        <taxon>Hexapoda</taxon>
        <taxon>Insecta</taxon>
        <taxon>Pterygota</taxon>
        <taxon>Neoptera</taxon>
        <taxon>Endopterygota</taxon>
        <taxon>Coleoptera</taxon>
        <taxon>Polyphaga</taxon>
        <taxon>Elateriformia</taxon>
        <taxon>Buprestoidea</taxon>
        <taxon>Buprestidae</taxon>
        <taxon>Agrilinae</taxon>
        <taxon>Agrilus</taxon>
    </lineage>
</organism>
<name>A0A1W4WJV4_AGRPL</name>
<dbReference type="GO" id="GO:0009887">
    <property type="term" value="P:animal organ morphogenesis"/>
    <property type="evidence" value="ECO:0007669"/>
    <property type="project" value="UniProtKB-ARBA"/>
</dbReference>
<dbReference type="STRING" id="224129.A0A1W4WJV4"/>
<dbReference type="InterPro" id="IPR001356">
    <property type="entry name" value="HD"/>
</dbReference>
<evidence type="ECO:0000256" key="7">
    <source>
        <dbReference type="SAM" id="MobiDB-lite"/>
    </source>
</evidence>